<dbReference type="GO" id="GO:0052619">
    <property type="term" value="F:coenzyme F420-1:gamma-L-glutamate ligase activity"/>
    <property type="evidence" value="ECO:0007669"/>
    <property type="project" value="UniProtKB-EC"/>
</dbReference>
<evidence type="ECO:0000256" key="2">
    <source>
        <dbReference type="ARBA" id="ARBA00022643"/>
    </source>
</evidence>
<keyword evidence="5" id="KW-0436">Ligase</keyword>
<dbReference type="EC" id="6.3.2.31" evidence="5"/>
<keyword evidence="1" id="KW-0285">Flavoprotein</keyword>
<dbReference type="InterPro" id="IPR029479">
    <property type="entry name" value="Nitroreductase"/>
</dbReference>
<sequence>MDLVEAMRTQGTCRYFQDREVPDDVLFRAFDSARFGPQGGNRQPVRFIVVRDKQKRQALKDWYIGPWRAYLAGIGSGEVRAGALDKTVQAADYFAEHLEEVPALVVVCAEVDGLHPTDAGLGRISVVGGGSIYPIVQNFLLAARAEGLGTALTTLLCISEPQVKELLNVPDGFITAATIAVGWPLNPFPTKLTRMEVSDMVRVDGFDGRSLSRD</sequence>
<dbReference type="PANTHER" id="PTHR23026:SF90">
    <property type="entry name" value="IODOTYROSINE DEIODINASE 1"/>
    <property type="match status" value="1"/>
</dbReference>
<protein>
    <submittedName>
        <fullName evidence="5">Coenzyme F420:L-glutamate ligase</fullName>
        <ecNumber evidence="5">6.3.2.31</ecNumber>
        <ecNumber evidence="5">6.3.2.34</ecNumber>
    </submittedName>
</protein>
<dbReference type="GO" id="GO:0016491">
    <property type="term" value="F:oxidoreductase activity"/>
    <property type="evidence" value="ECO:0007669"/>
    <property type="project" value="UniProtKB-KW"/>
</dbReference>
<keyword evidence="6" id="KW-1185">Reference proteome</keyword>
<feature type="domain" description="Nitroreductase" evidence="4">
    <location>
        <begin position="12"/>
        <end position="183"/>
    </location>
</feature>
<evidence type="ECO:0000313" key="5">
    <source>
        <dbReference type="EMBL" id="KJF17159.1"/>
    </source>
</evidence>
<dbReference type="RefSeq" id="WP_052605644.1">
    <property type="nucleotide sequence ID" value="NZ_JXYS01000062.1"/>
</dbReference>
<comment type="caution">
    <text evidence="5">The sequence shown here is derived from an EMBL/GenBank/DDBJ whole genome shotgun (WGS) entry which is preliminary data.</text>
</comment>
<dbReference type="Gene3D" id="3.40.109.10">
    <property type="entry name" value="NADH Oxidase"/>
    <property type="match status" value="1"/>
</dbReference>
<dbReference type="SUPFAM" id="SSF55469">
    <property type="entry name" value="FMN-dependent nitroreductase-like"/>
    <property type="match status" value="1"/>
</dbReference>
<dbReference type="InterPro" id="IPR000415">
    <property type="entry name" value="Nitroreductase-like"/>
</dbReference>
<dbReference type="EMBL" id="JXYS01000062">
    <property type="protein sequence ID" value="KJF17159.1"/>
    <property type="molecule type" value="Genomic_DNA"/>
</dbReference>
<dbReference type="InterPro" id="IPR050627">
    <property type="entry name" value="Nitroreductase/BluB"/>
</dbReference>
<dbReference type="STRING" id="1280514.AXFE_19680"/>
<dbReference type="OrthoDB" id="3774920at2"/>
<evidence type="ECO:0000256" key="3">
    <source>
        <dbReference type="ARBA" id="ARBA00023002"/>
    </source>
</evidence>
<accession>A0A0D8HH29</accession>
<reference evidence="5 6" key="1">
    <citation type="submission" date="2015-01" db="EMBL/GenBank/DDBJ databases">
        <title>Draft genome of the acidophilic iron oxidizer Acidithrix ferrooxidans strain Py-F3.</title>
        <authorList>
            <person name="Poehlein A."/>
            <person name="Eisen S."/>
            <person name="Schloemann M."/>
            <person name="Johnson B.D."/>
            <person name="Daniel R."/>
            <person name="Muehling M."/>
        </authorList>
    </citation>
    <scope>NUCLEOTIDE SEQUENCE [LARGE SCALE GENOMIC DNA]</scope>
    <source>
        <strain evidence="5 6">Py-F3</strain>
    </source>
</reference>
<evidence type="ECO:0000259" key="4">
    <source>
        <dbReference type="Pfam" id="PF00881"/>
    </source>
</evidence>
<evidence type="ECO:0000256" key="1">
    <source>
        <dbReference type="ARBA" id="ARBA00022630"/>
    </source>
</evidence>
<gene>
    <name evidence="5" type="primary">fbiB3</name>
    <name evidence="5" type="ORF">AXFE_19680</name>
</gene>
<keyword evidence="2" id="KW-0288">FMN</keyword>
<name>A0A0D8HH29_9ACTN</name>
<dbReference type="AlphaFoldDB" id="A0A0D8HH29"/>
<dbReference type="CDD" id="cd02062">
    <property type="entry name" value="Nitro_FMN_reductase"/>
    <property type="match status" value="1"/>
</dbReference>
<dbReference type="GO" id="GO:0052618">
    <property type="term" value="F:coenzyme F420-0:L-glutamate ligase activity"/>
    <property type="evidence" value="ECO:0007669"/>
    <property type="project" value="UniProtKB-EC"/>
</dbReference>
<dbReference type="EC" id="6.3.2.34" evidence="5"/>
<dbReference type="PANTHER" id="PTHR23026">
    <property type="entry name" value="NADPH NITROREDUCTASE"/>
    <property type="match status" value="1"/>
</dbReference>
<dbReference type="Pfam" id="PF00881">
    <property type="entry name" value="Nitroreductase"/>
    <property type="match status" value="1"/>
</dbReference>
<proteinExistence type="predicted"/>
<dbReference type="Proteomes" id="UP000032360">
    <property type="component" value="Unassembled WGS sequence"/>
</dbReference>
<organism evidence="5 6">
    <name type="scientific">Acidithrix ferrooxidans</name>
    <dbReference type="NCBI Taxonomy" id="1280514"/>
    <lineage>
        <taxon>Bacteria</taxon>
        <taxon>Bacillati</taxon>
        <taxon>Actinomycetota</taxon>
        <taxon>Acidimicrobiia</taxon>
        <taxon>Acidimicrobiales</taxon>
        <taxon>Acidimicrobiaceae</taxon>
        <taxon>Acidithrix</taxon>
    </lineage>
</organism>
<evidence type="ECO:0000313" key="6">
    <source>
        <dbReference type="Proteomes" id="UP000032360"/>
    </source>
</evidence>
<keyword evidence="3" id="KW-0560">Oxidoreductase</keyword>